<proteinExistence type="predicted"/>
<dbReference type="EMBL" id="VSRR010026227">
    <property type="protein sequence ID" value="MPC67424.1"/>
    <property type="molecule type" value="Genomic_DNA"/>
</dbReference>
<protein>
    <submittedName>
        <fullName evidence="1">Uncharacterized protein</fullName>
    </submittedName>
</protein>
<accession>A0A5B7HFI7</accession>
<dbReference type="AlphaFoldDB" id="A0A5B7HFI7"/>
<comment type="caution">
    <text evidence="1">The sequence shown here is derived from an EMBL/GenBank/DDBJ whole genome shotgun (WGS) entry which is preliminary data.</text>
</comment>
<keyword evidence="2" id="KW-1185">Reference proteome</keyword>
<name>A0A5B7HFI7_PORTR</name>
<sequence length="50" mass="6155">MRFEGCVQLSWAQRKVQTIREKYLCVLKIILRFLRYRGKFRQRGGKIYAF</sequence>
<dbReference type="Proteomes" id="UP000324222">
    <property type="component" value="Unassembled WGS sequence"/>
</dbReference>
<organism evidence="1 2">
    <name type="scientific">Portunus trituberculatus</name>
    <name type="common">Swimming crab</name>
    <name type="synonym">Neptunus trituberculatus</name>
    <dbReference type="NCBI Taxonomy" id="210409"/>
    <lineage>
        <taxon>Eukaryota</taxon>
        <taxon>Metazoa</taxon>
        <taxon>Ecdysozoa</taxon>
        <taxon>Arthropoda</taxon>
        <taxon>Crustacea</taxon>
        <taxon>Multicrustacea</taxon>
        <taxon>Malacostraca</taxon>
        <taxon>Eumalacostraca</taxon>
        <taxon>Eucarida</taxon>
        <taxon>Decapoda</taxon>
        <taxon>Pleocyemata</taxon>
        <taxon>Brachyura</taxon>
        <taxon>Eubrachyura</taxon>
        <taxon>Portunoidea</taxon>
        <taxon>Portunidae</taxon>
        <taxon>Portuninae</taxon>
        <taxon>Portunus</taxon>
    </lineage>
</organism>
<reference evidence="1 2" key="1">
    <citation type="submission" date="2019-05" db="EMBL/GenBank/DDBJ databases">
        <title>Another draft genome of Portunus trituberculatus and its Hox gene families provides insights of decapod evolution.</title>
        <authorList>
            <person name="Jeong J.-H."/>
            <person name="Song I."/>
            <person name="Kim S."/>
            <person name="Choi T."/>
            <person name="Kim D."/>
            <person name="Ryu S."/>
            <person name="Kim W."/>
        </authorList>
    </citation>
    <scope>NUCLEOTIDE SEQUENCE [LARGE SCALE GENOMIC DNA]</scope>
    <source>
        <tissue evidence="1">Muscle</tissue>
    </source>
</reference>
<evidence type="ECO:0000313" key="2">
    <source>
        <dbReference type="Proteomes" id="UP000324222"/>
    </source>
</evidence>
<gene>
    <name evidence="1" type="ORF">E2C01_061599</name>
</gene>
<evidence type="ECO:0000313" key="1">
    <source>
        <dbReference type="EMBL" id="MPC67424.1"/>
    </source>
</evidence>